<comment type="caution">
    <text evidence="2">The sequence shown here is derived from an EMBL/GenBank/DDBJ whole genome shotgun (WGS) entry which is preliminary data.</text>
</comment>
<dbReference type="PANTHER" id="PTHR12323">
    <property type="entry name" value="SR-RELATED CTD ASSOCIATED FACTOR 6"/>
    <property type="match status" value="1"/>
</dbReference>
<dbReference type="Pfam" id="PF04818">
    <property type="entry name" value="CID"/>
    <property type="match status" value="1"/>
</dbReference>
<dbReference type="PANTHER" id="PTHR12323:SF0">
    <property type="entry name" value="CALCIUM HOMEOSTASIS ENDOPLASMIC RETICULUM PROTEIN"/>
    <property type="match status" value="1"/>
</dbReference>
<protein>
    <recommendedName>
        <fullName evidence="1">CID domain-containing protein</fullName>
    </recommendedName>
</protein>
<dbReference type="Gene3D" id="1.25.40.90">
    <property type="match status" value="1"/>
</dbReference>
<organism evidence="2 3">
    <name type="scientific">Marmota monax</name>
    <name type="common">Woodchuck</name>
    <dbReference type="NCBI Taxonomy" id="9995"/>
    <lineage>
        <taxon>Eukaryota</taxon>
        <taxon>Metazoa</taxon>
        <taxon>Chordata</taxon>
        <taxon>Craniata</taxon>
        <taxon>Vertebrata</taxon>
        <taxon>Euteleostomi</taxon>
        <taxon>Mammalia</taxon>
        <taxon>Eutheria</taxon>
        <taxon>Euarchontoglires</taxon>
        <taxon>Glires</taxon>
        <taxon>Rodentia</taxon>
        <taxon>Sciuromorpha</taxon>
        <taxon>Sciuridae</taxon>
        <taxon>Xerinae</taxon>
        <taxon>Marmotini</taxon>
        <taxon>Marmota</taxon>
    </lineage>
</organism>
<dbReference type="GO" id="GO:0006874">
    <property type="term" value="P:intracellular calcium ion homeostasis"/>
    <property type="evidence" value="ECO:0007669"/>
    <property type="project" value="TreeGrafter"/>
</dbReference>
<dbReference type="InterPro" id="IPR008942">
    <property type="entry name" value="ENTH_VHS"/>
</dbReference>
<dbReference type="Proteomes" id="UP000335636">
    <property type="component" value="Unassembled WGS sequence"/>
</dbReference>
<feature type="domain" description="CID" evidence="1">
    <location>
        <begin position="82"/>
        <end position="186"/>
    </location>
</feature>
<dbReference type="PROSITE" id="PS51391">
    <property type="entry name" value="CID"/>
    <property type="match status" value="1"/>
</dbReference>
<dbReference type="GO" id="GO:0048471">
    <property type="term" value="C:perinuclear region of cytoplasm"/>
    <property type="evidence" value="ECO:0007669"/>
    <property type="project" value="TreeGrafter"/>
</dbReference>
<dbReference type="InterPro" id="IPR006569">
    <property type="entry name" value="CID_dom"/>
</dbReference>
<gene>
    <name evidence="2" type="ORF">MONAX_5E023093</name>
</gene>
<dbReference type="AlphaFoldDB" id="A0A5E4BVX7"/>
<evidence type="ECO:0000313" key="3">
    <source>
        <dbReference type="Proteomes" id="UP000335636"/>
    </source>
</evidence>
<dbReference type="EMBL" id="CABDUW010000661">
    <property type="protein sequence ID" value="VTJ73099.1"/>
    <property type="molecule type" value="Genomic_DNA"/>
</dbReference>
<name>A0A5E4BVX7_MARMO</name>
<reference evidence="2" key="1">
    <citation type="submission" date="2019-04" db="EMBL/GenBank/DDBJ databases">
        <authorList>
            <person name="Alioto T."/>
            <person name="Alioto T."/>
        </authorList>
    </citation>
    <scope>NUCLEOTIDE SEQUENCE [LARGE SCALE GENOMIC DNA]</scope>
</reference>
<proteinExistence type="predicted"/>
<accession>A0A5E4BVX7</accession>
<sequence>MGQICTLDVIEQVLPDRLWYSHRPRHKVAMALEALTPDGLDQESQGGGSLLTTSWFLLTFQEQVTAAVAHAVEQQMQKLLEETQLDMNEFDNLLQPIIDTCTKDAISAGKNWMFSNAKSPPHCELMAGHLRNRITADGAHFELRLHLIYLINDVLHHCSGVLAGRPWAPLPPWPPPPGSAVLSSPC</sequence>
<evidence type="ECO:0000313" key="2">
    <source>
        <dbReference type="EMBL" id="VTJ73099.1"/>
    </source>
</evidence>
<evidence type="ECO:0000259" key="1">
    <source>
        <dbReference type="PROSITE" id="PS51391"/>
    </source>
</evidence>
<keyword evidence="3" id="KW-1185">Reference proteome</keyword>